<sequence>MFGVMVSAGVSSSGLEFLKGMSLSELYRSSISGKSEPSQQKSTDVSYIPNDEFVELISEKMVFLILWVLMMMFEDERGLGFDDVLEDDVDGGSDLP</sequence>
<dbReference type="EMBL" id="MNCJ02000326">
    <property type="protein sequence ID" value="KAF5783902.1"/>
    <property type="molecule type" value="Genomic_DNA"/>
</dbReference>
<gene>
    <name evidence="2" type="ORF">HannXRQ_Chr11g0348231</name>
    <name evidence="1" type="ORF">HanXRQr2_Chr11g0513391</name>
</gene>
<dbReference type="InParanoid" id="A0A251TE41"/>
<dbReference type="AlphaFoldDB" id="A0A251TE41"/>
<reference evidence="1" key="3">
    <citation type="submission" date="2020-06" db="EMBL/GenBank/DDBJ databases">
        <title>Helianthus annuus Genome sequencing and assembly Release 2.</title>
        <authorList>
            <person name="Gouzy J."/>
            <person name="Langlade N."/>
            <person name="Munos S."/>
        </authorList>
    </citation>
    <scope>NUCLEOTIDE SEQUENCE</scope>
    <source>
        <tissue evidence="1">Leaves</tissue>
    </source>
</reference>
<protein>
    <submittedName>
        <fullName evidence="2">Uncharacterized protein</fullName>
    </submittedName>
</protein>
<accession>A0A251TE41</accession>
<dbReference type="Gramene" id="mRNA:HanXRQr2_Chr11g0513391">
    <property type="protein sequence ID" value="mRNA:HanXRQr2_Chr11g0513391"/>
    <property type="gene ID" value="HanXRQr2_Chr11g0513391"/>
</dbReference>
<dbReference type="Proteomes" id="UP000215914">
    <property type="component" value="Chromosome 11"/>
</dbReference>
<dbReference type="EMBL" id="CM007900">
    <property type="protein sequence ID" value="OTG09019.1"/>
    <property type="molecule type" value="Genomic_DNA"/>
</dbReference>
<keyword evidence="3" id="KW-1185">Reference proteome</keyword>
<evidence type="ECO:0000313" key="3">
    <source>
        <dbReference type="Proteomes" id="UP000215914"/>
    </source>
</evidence>
<reference evidence="2" key="2">
    <citation type="submission" date="2017-02" db="EMBL/GenBank/DDBJ databases">
        <title>Sunflower complete genome.</title>
        <authorList>
            <person name="Langlade N."/>
            <person name="Munos S."/>
        </authorList>
    </citation>
    <scope>NUCLEOTIDE SEQUENCE [LARGE SCALE GENOMIC DNA]</scope>
    <source>
        <tissue evidence="2">Leaves</tissue>
    </source>
</reference>
<reference evidence="1 3" key="1">
    <citation type="journal article" date="2017" name="Nature">
        <title>The sunflower genome provides insights into oil metabolism, flowering and Asterid evolution.</title>
        <authorList>
            <person name="Badouin H."/>
            <person name="Gouzy J."/>
            <person name="Grassa C.J."/>
            <person name="Murat F."/>
            <person name="Staton S.E."/>
            <person name="Cottret L."/>
            <person name="Lelandais-Briere C."/>
            <person name="Owens G.L."/>
            <person name="Carrere S."/>
            <person name="Mayjonade B."/>
            <person name="Legrand L."/>
            <person name="Gill N."/>
            <person name="Kane N.C."/>
            <person name="Bowers J.E."/>
            <person name="Hubner S."/>
            <person name="Bellec A."/>
            <person name="Berard A."/>
            <person name="Berges H."/>
            <person name="Blanchet N."/>
            <person name="Boniface M.C."/>
            <person name="Brunel D."/>
            <person name="Catrice O."/>
            <person name="Chaidir N."/>
            <person name="Claudel C."/>
            <person name="Donnadieu C."/>
            <person name="Faraut T."/>
            <person name="Fievet G."/>
            <person name="Helmstetter N."/>
            <person name="King M."/>
            <person name="Knapp S.J."/>
            <person name="Lai Z."/>
            <person name="Le Paslier M.C."/>
            <person name="Lippi Y."/>
            <person name="Lorenzon L."/>
            <person name="Mandel J.R."/>
            <person name="Marage G."/>
            <person name="Marchand G."/>
            <person name="Marquand E."/>
            <person name="Bret-Mestries E."/>
            <person name="Morien E."/>
            <person name="Nambeesan S."/>
            <person name="Nguyen T."/>
            <person name="Pegot-Espagnet P."/>
            <person name="Pouilly N."/>
            <person name="Raftis F."/>
            <person name="Sallet E."/>
            <person name="Schiex T."/>
            <person name="Thomas J."/>
            <person name="Vandecasteele C."/>
            <person name="Vares D."/>
            <person name="Vear F."/>
            <person name="Vautrin S."/>
            <person name="Crespi M."/>
            <person name="Mangin B."/>
            <person name="Burke J.M."/>
            <person name="Salse J."/>
            <person name="Munos S."/>
            <person name="Vincourt P."/>
            <person name="Rieseberg L.H."/>
            <person name="Langlade N.B."/>
        </authorList>
    </citation>
    <scope>NUCLEOTIDE SEQUENCE [LARGE SCALE GENOMIC DNA]</scope>
    <source>
        <strain evidence="3">cv. SF193</strain>
        <tissue evidence="1">Leaves</tissue>
    </source>
</reference>
<name>A0A251TE41_HELAN</name>
<proteinExistence type="predicted"/>
<evidence type="ECO:0000313" key="2">
    <source>
        <dbReference type="EMBL" id="OTG09019.1"/>
    </source>
</evidence>
<evidence type="ECO:0000313" key="1">
    <source>
        <dbReference type="EMBL" id="KAF5783902.1"/>
    </source>
</evidence>
<organism evidence="2 3">
    <name type="scientific">Helianthus annuus</name>
    <name type="common">Common sunflower</name>
    <dbReference type="NCBI Taxonomy" id="4232"/>
    <lineage>
        <taxon>Eukaryota</taxon>
        <taxon>Viridiplantae</taxon>
        <taxon>Streptophyta</taxon>
        <taxon>Embryophyta</taxon>
        <taxon>Tracheophyta</taxon>
        <taxon>Spermatophyta</taxon>
        <taxon>Magnoliopsida</taxon>
        <taxon>eudicotyledons</taxon>
        <taxon>Gunneridae</taxon>
        <taxon>Pentapetalae</taxon>
        <taxon>asterids</taxon>
        <taxon>campanulids</taxon>
        <taxon>Asterales</taxon>
        <taxon>Asteraceae</taxon>
        <taxon>Asteroideae</taxon>
        <taxon>Heliantheae alliance</taxon>
        <taxon>Heliantheae</taxon>
        <taxon>Helianthus</taxon>
    </lineage>
</organism>